<sequence length="395" mass="44638">MATSFYHRPPHHQPQTMHGLNVSSSQSDPRSLPSPGSALPPIRSIIPDFDKLDMDYGRRQSQVHKDTIDGGNSQGYTTDRLPTTGSSPSINVFSQHSHGQQDSGARTYLDGPLPRLPPSDAFAQHNGYHQNSEPRRGYPHYGPHQPIYRQDSYPPHGYPQGSYYPPLEHRHGPFPQPGSQQNLYEQRARSERLHYAHPWGSHSDSAVSPRGGDGGKNKRRGNLPKEVTEKLYAWLYGHLNHPYPTEDEKQKMMRETNMQMNQISNWFINARRRKVPLLIEQAKAETEAAKHYRPNSSPIARRTRPVSVSHTRHYSRSGPGRGVPSRRSVSVEPSINNLLNCPESDADVRPPQYATPMSDRGVLDYSSRESSESYEMDSRYQSYGHGHGHGHHASI</sequence>
<dbReference type="EMBL" id="JAULSX010000003">
    <property type="protein sequence ID" value="KAK3494702.1"/>
    <property type="molecule type" value="Genomic_DNA"/>
</dbReference>
<dbReference type="GO" id="GO:0006355">
    <property type="term" value="P:regulation of DNA-templated transcription"/>
    <property type="evidence" value="ECO:0007669"/>
    <property type="project" value="InterPro"/>
</dbReference>
<evidence type="ECO:0000313" key="8">
    <source>
        <dbReference type="Proteomes" id="UP001285908"/>
    </source>
</evidence>
<feature type="domain" description="Homeobox" evidence="6">
    <location>
        <begin position="214"/>
        <end position="277"/>
    </location>
</feature>
<dbReference type="GeneID" id="87869566"/>
<dbReference type="AlphaFoldDB" id="A0AAJ0IA25"/>
<evidence type="ECO:0000313" key="7">
    <source>
        <dbReference type="EMBL" id="KAK3494702.1"/>
    </source>
</evidence>
<dbReference type="InterPro" id="IPR009057">
    <property type="entry name" value="Homeodomain-like_sf"/>
</dbReference>
<evidence type="ECO:0000256" key="1">
    <source>
        <dbReference type="ARBA" id="ARBA00023125"/>
    </source>
</evidence>
<dbReference type="GO" id="GO:0003677">
    <property type="term" value="F:DNA binding"/>
    <property type="evidence" value="ECO:0007669"/>
    <property type="project" value="UniProtKB-UniRule"/>
</dbReference>
<evidence type="ECO:0000256" key="2">
    <source>
        <dbReference type="ARBA" id="ARBA00023155"/>
    </source>
</evidence>
<dbReference type="GO" id="GO:0005634">
    <property type="term" value="C:nucleus"/>
    <property type="evidence" value="ECO:0007669"/>
    <property type="project" value="UniProtKB-SubCell"/>
</dbReference>
<accession>A0AAJ0IA25</accession>
<name>A0AAJ0IA25_9PEZI</name>
<comment type="caution">
    <text evidence="7">The sequence shown here is derived from an EMBL/GenBank/DDBJ whole genome shotgun (WGS) entry which is preliminary data.</text>
</comment>
<keyword evidence="3 4" id="KW-0539">Nucleus</keyword>
<reference evidence="7 8" key="1">
    <citation type="journal article" date="2023" name="Mol. Phylogenet. Evol.">
        <title>Genome-scale phylogeny and comparative genomics of the fungal order Sordariales.</title>
        <authorList>
            <person name="Hensen N."/>
            <person name="Bonometti L."/>
            <person name="Westerberg I."/>
            <person name="Brannstrom I.O."/>
            <person name="Guillou S."/>
            <person name="Cros-Aarteil S."/>
            <person name="Calhoun S."/>
            <person name="Haridas S."/>
            <person name="Kuo A."/>
            <person name="Mondo S."/>
            <person name="Pangilinan J."/>
            <person name="Riley R."/>
            <person name="LaButti K."/>
            <person name="Andreopoulos B."/>
            <person name="Lipzen A."/>
            <person name="Chen C."/>
            <person name="Yan M."/>
            <person name="Daum C."/>
            <person name="Ng V."/>
            <person name="Clum A."/>
            <person name="Steindorff A."/>
            <person name="Ohm R.A."/>
            <person name="Martin F."/>
            <person name="Silar P."/>
            <person name="Natvig D.O."/>
            <person name="Lalanne C."/>
            <person name="Gautier V."/>
            <person name="Ament-Velasquez S.L."/>
            <person name="Kruys A."/>
            <person name="Hutchinson M.I."/>
            <person name="Powell A.J."/>
            <person name="Barry K."/>
            <person name="Miller A.N."/>
            <person name="Grigoriev I.V."/>
            <person name="Debuchy R."/>
            <person name="Gladieux P."/>
            <person name="Hiltunen Thoren M."/>
            <person name="Johannesson H."/>
        </authorList>
    </citation>
    <scope>NUCLEOTIDE SEQUENCE [LARGE SCALE GENOMIC DNA]</scope>
    <source>
        <strain evidence="7 8">FGSC 10403</strain>
    </source>
</reference>
<evidence type="ECO:0000256" key="4">
    <source>
        <dbReference type="PROSITE-ProRule" id="PRU00108"/>
    </source>
</evidence>
<dbReference type="InterPro" id="IPR001356">
    <property type="entry name" value="HD"/>
</dbReference>
<dbReference type="SMART" id="SM00389">
    <property type="entry name" value="HOX"/>
    <property type="match status" value="1"/>
</dbReference>
<protein>
    <submittedName>
        <fullName evidence="7">Homeobox KN domain-containing protein</fullName>
    </submittedName>
</protein>
<dbReference type="CDD" id="cd00086">
    <property type="entry name" value="homeodomain"/>
    <property type="match status" value="1"/>
</dbReference>
<dbReference type="Proteomes" id="UP001285908">
    <property type="component" value="Unassembled WGS sequence"/>
</dbReference>
<dbReference type="Pfam" id="PF05920">
    <property type="entry name" value="Homeobox_KN"/>
    <property type="match status" value="1"/>
</dbReference>
<dbReference type="SUPFAM" id="SSF46689">
    <property type="entry name" value="Homeodomain-like"/>
    <property type="match status" value="1"/>
</dbReference>
<dbReference type="PANTHER" id="PTHR11850">
    <property type="entry name" value="HOMEOBOX PROTEIN TRANSCRIPTION FACTORS"/>
    <property type="match status" value="1"/>
</dbReference>
<dbReference type="RefSeq" id="XP_062694131.1">
    <property type="nucleotide sequence ID" value="XM_062831944.1"/>
</dbReference>
<feature type="compositionally biased region" description="Basic and acidic residues" evidence="5">
    <location>
        <begin position="48"/>
        <end position="68"/>
    </location>
</feature>
<dbReference type="Gene3D" id="1.10.10.60">
    <property type="entry name" value="Homeodomain-like"/>
    <property type="match status" value="1"/>
</dbReference>
<feature type="DNA-binding region" description="Homeobox" evidence="4">
    <location>
        <begin position="216"/>
        <end position="278"/>
    </location>
</feature>
<feature type="compositionally biased region" description="Low complexity" evidence="5">
    <location>
        <begin position="23"/>
        <end position="35"/>
    </location>
</feature>
<comment type="subcellular location">
    <subcellularLocation>
        <location evidence="4">Nucleus</location>
    </subcellularLocation>
</comment>
<feature type="compositionally biased region" description="Basic residues" evidence="5">
    <location>
        <begin position="386"/>
        <end position="395"/>
    </location>
</feature>
<evidence type="ECO:0000256" key="5">
    <source>
        <dbReference type="SAM" id="MobiDB-lite"/>
    </source>
</evidence>
<proteinExistence type="predicted"/>
<evidence type="ECO:0000256" key="3">
    <source>
        <dbReference type="ARBA" id="ARBA00023242"/>
    </source>
</evidence>
<feature type="region of interest" description="Disordered" evidence="5">
    <location>
        <begin position="1"/>
        <end position="224"/>
    </location>
</feature>
<feature type="region of interest" description="Disordered" evidence="5">
    <location>
        <begin position="288"/>
        <end position="395"/>
    </location>
</feature>
<keyword evidence="8" id="KW-1185">Reference proteome</keyword>
<keyword evidence="1 4" id="KW-0238">DNA-binding</keyword>
<dbReference type="InterPro" id="IPR008422">
    <property type="entry name" value="KN_HD"/>
</dbReference>
<evidence type="ECO:0000259" key="6">
    <source>
        <dbReference type="PROSITE" id="PS50071"/>
    </source>
</evidence>
<dbReference type="InterPro" id="IPR050224">
    <property type="entry name" value="TALE_homeobox"/>
</dbReference>
<feature type="compositionally biased region" description="Polar residues" evidence="5">
    <location>
        <begin position="70"/>
        <end position="104"/>
    </location>
</feature>
<dbReference type="PROSITE" id="PS50071">
    <property type="entry name" value="HOMEOBOX_2"/>
    <property type="match status" value="1"/>
</dbReference>
<feature type="compositionally biased region" description="Polar residues" evidence="5">
    <location>
        <begin position="13"/>
        <end position="22"/>
    </location>
</feature>
<organism evidence="7 8">
    <name type="scientific">Neurospora hispaniola</name>
    <dbReference type="NCBI Taxonomy" id="588809"/>
    <lineage>
        <taxon>Eukaryota</taxon>
        <taxon>Fungi</taxon>
        <taxon>Dikarya</taxon>
        <taxon>Ascomycota</taxon>
        <taxon>Pezizomycotina</taxon>
        <taxon>Sordariomycetes</taxon>
        <taxon>Sordariomycetidae</taxon>
        <taxon>Sordariales</taxon>
        <taxon>Sordariaceae</taxon>
        <taxon>Neurospora</taxon>
    </lineage>
</organism>
<gene>
    <name evidence="7" type="ORF">B0T23DRAFT_115394</name>
</gene>
<feature type="compositionally biased region" description="Low complexity" evidence="5">
    <location>
        <begin position="316"/>
        <end position="334"/>
    </location>
</feature>
<keyword evidence="2 4" id="KW-0371">Homeobox</keyword>